<dbReference type="CDD" id="cd04369">
    <property type="entry name" value="Bromodomain"/>
    <property type="match status" value="2"/>
</dbReference>
<keyword evidence="12" id="KW-1185">Reference proteome</keyword>
<dbReference type="Pfam" id="PF25577">
    <property type="entry name" value="TPR_TAF2_C"/>
    <property type="match status" value="2"/>
</dbReference>
<dbReference type="STRING" id="246404.A0A507FCI2"/>
<dbReference type="GO" id="GO:0003682">
    <property type="term" value="F:chromatin binding"/>
    <property type="evidence" value="ECO:0007669"/>
    <property type="project" value="TreeGrafter"/>
</dbReference>
<feature type="compositionally biased region" description="Polar residues" evidence="9">
    <location>
        <begin position="1671"/>
        <end position="1692"/>
    </location>
</feature>
<dbReference type="GO" id="GO:0006367">
    <property type="term" value="P:transcription initiation at RNA polymerase II promoter"/>
    <property type="evidence" value="ECO:0007669"/>
    <property type="project" value="TreeGrafter"/>
</dbReference>
<feature type="region of interest" description="Disordered" evidence="9">
    <location>
        <begin position="1556"/>
        <end position="1707"/>
    </location>
</feature>
<dbReference type="Pfam" id="PF01433">
    <property type="entry name" value="Peptidase_M1"/>
    <property type="match status" value="1"/>
</dbReference>
<dbReference type="InterPro" id="IPR018359">
    <property type="entry name" value="Bromodomain_CS"/>
</dbReference>
<dbReference type="Pfam" id="PF00439">
    <property type="entry name" value="Bromodomain"/>
    <property type="match status" value="4"/>
</dbReference>
<dbReference type="PRINTS" id="PR01217">
    <property type="entry name" value="PRICHEXTENSN"/>
</dbReference>
<dbReference type="Pfam" id="PF25316">
    <property type="entry name" value="TAF2_3rd"/>
    <property type="match status" value="1"/>
</dbReference>
<feature type="compositionally biased region" description="Low complexity" evidence="9">
    <location>
        <begin position="1631"/>
        <end position="1646"/>
    </location>
</feature>
<feature type="compositionally biased region" description="Pro residues" evidence="9">
    <location>
        <begin position="1563"/>
        <end position="1584"/>
    </location>
</feature>
<dbReference type="InterPro" id="IPR042097">
    <property type="entry name" value="Aminopeptidase_N-like_N_sf"/>
</dbReference>
<dbReference type="CDD" id="cd09839">
    <property type="entry name" value="M1_like_TAF2"/>
    <property type="match status" value="1"/>
</dbReference>
<dbReference type="PANTHER" id="PTHR15137">
    <property type="entry name" value="TRANSCRIPTION INITIATION FACTOR TFIID"/>
    <property type="match status" value="1"/>
</dbReference>
<accession>A0A507FCI2</accession>
<feature type="domain" description="Bromo" evidence="10">
    <location>
        <begin position="1906"/>
        <end position="1978"/>
    </location>
</feature>
<dbReference type="InterPro" id="IPR027268">
    <property type="entry name" value="Peptidase_M4/M1_CTD_sf"/>
</dbReference>
<gene>
    <name evidence="11" type="ORF">CcCBS67573_g04677</name>
</gene>
<feature type="compositionally biased region" description="Polar residues" evidence="9">
    <location>
        <begin position="1612"/>
        <end position="1630"/>
    </location>
</feature>
<dbReference type="GO" id="GO:0005669">
    <property type="term" value="C:transcription factor TFIID complex"/>
    <property type="evidence" value="ECO:0007669"/>
    <property type="project" value="InterPro"/>
</dbReference>
<feature type="compositionally biased region" description="Basic and acidic residues" evidence="9">
    <location>
        <begin position="420"/>
        <end position="436"/>
    </location>
</feature>
<dbReference type="GO" id="GO:0006325">
    <property type="term" value="P:chromatin organization"/>
    <property type="evidence" value="ECO:0007669"/>
    <property type="project" value="UniProtKB-ARBA"/>
</dbReference>
<evidence type="ECO:0000259" key="10">
    <source>
        <dbReference type="PROSITE" id="PS50014"/>
    </source>
</evidence>
<dbReference type="InterPro" id="IPR036427">
    <property type="entry name" value="Bromodomain-like_sf"/>
</dbReference>
<reference evidence="11 12" key="1">
    <citation type="journal article" date="2019" name="Sci. Rep.">
        <title>Comparative genomics of chytrid fungi reveal insights into the obligate biotrophic and pathogenic lifestyle of Synchytrium endobioticum.</title>
        <authorList>
            <person name="van de Vossenberg B.T.L.H."/>
            <person name="Warris S."/>
            <person name="Nguyen H.D.T."/>
            <person name="van Gent-Pelzer M.P.E."/>
            <person name="Joly D.L."/>
            <person name="van de Geest H.C."/>
            <person name="Bonants P.J.M."/>
            <person name="Smith D.S."/>
            <person name="Levesque C.A."/>
            <person name="van der Lee T.A.J."/>
        </authorList>
    </citation>
    <scope>NUCLEOTIDE SEQUENCE [LARGE SCALE GENOMIC DNA]</scope>
    <source>
        <strain evidence="11 12">CBS 675.73</strain>
    </source>
</reference>
<comment type="caution">
    <text evidence="11">The sequence shown here is derived from an EMBL/GenBank/DDBJ whole genome shotgun (WGS) entry which is preliminary data.</text>
</comment>
<dbReference type="GO" id="GO:0008237">
    <property type="term" value="F:metallopeptidase activity"/>
    <property type="evidence" value="ECO:0007669"/>
    <property type="project" value="InterPro"/>
</dbReference>
<dbReference type="SUPFAM" id="SSF55486">
    <property type="entry name" value="Metalloproteases ('zincins'), catalytic domain"/>
    <property type="match status" value="1"/>
</dbReference>
<keyword evidence="5 8" id="KW-0103">Bromodomain</keyword>
<feature type="compositionally biased region" description="Low complexity" evidence="9">
    <location>
        <begin position="1524"/>
        <end position="1539"/>
    </location>
</feature>
<dbReference type="GO" id="GO:0016251">
    <property type="term" value="F:RNA polymerase II general transcription initiation factor activity"/>
    <property type="evidence" value="ECO:0007669"/>
    <property type="project" value="TreeGrafter"/>
</dbReference>
<dbReference type="SMART" id="SM00297">
    <property type="entry name" value="BROMO"/>
    <property type="match status" value="4"/>
</dbReference>
<dbReference type="InterPro" id="IPR057345">
    <property type="entry name" value="Ig-like_TAF2"/>
</dbReference>
<evidence type="ECO:0000256" key="4">
    <source>
        <dbReference type="ARBA" id="ARBA00023015"/>
    </source>
</evidence>
<evidence type="ECO:0000313" key="11">
    <source>
        <dbReference type="EMBL" id="TPX74049.1"/>
    </source>
</evidence>
<dbReference type="PROSITE" id="PS00633">
    <property type="entry name" value="BROMODOMAIN_1"/>
    <property type="match status" value="2"/>
</dbReference>
<comment type="similarity">
    <text evidence="2">Belongs to the TAF2 family.</text>
</comment>
<dbReference type="EMBL" id="QEAP01000147">
    <property type="protein sequence ID" value="TPX74049.1"/>
    <property type="molecule type" value="Genomic_DNA"/>
</dbReference>
<dbReference type="InterPro" id="IPR001487">
    <property type="entry name" value="Bromodomain"/>
</dbReference>
<sequence length="2104" mass="232257">MHNAGVSLPSASASALTMSQISASGITGLLAPLPAVPQQPGTPGTTAILQSNSSASASSASVQTAASLSSQTVSLKVDFSARRILGVATLVMSMKSGAVPPIESVRLNCRQAVIARVLVNNDVAKFAYFDPLDQLASKTMAEKNPSHHPELRALYVKSLEDGEDGELVIDLPESLTNVSSTSASISAAAANAFISFTITIEYELIDPQLGIHFVSFQKTPYLYTSNQMNSARYWTPCIDTAQQKTSFTLELMTPTTFIDHIPAYTSSKIHGRISNRKQSLSSREGSTIKSEGDKENLNSNENDPGSSSTSKDKTKASHHISDEVLALSNGALVNCFSPEGHDGWKVTRYSFDAGVHASQILIAVGVFDYAGFGEVVLEEKASDIAKDASSATAASAEKGAVEGDAMDVDDAENGNASPTDGDKDGGEENLDAKEGGAEVSAPFLSESGVAGDGRKGIPKCEVFYPEGLAHEIQATIEFLPQAMEFYEQFTGLSYPFPSFKMVFLDNVVTPVILGAGIGIFGTHLLIDDDDIENVYDSRMRFSVALASQWFGQYVTHRNWMDVWLTIGLANYMAGLFIRKHLGNNEYRYRLNEDMKRVVTMDVGQLPLCPMEWLGTEAAADADILSTKYFYPEEESSSLRSEFLALKAPLVIGMLDQRLGKGNLQKAINKVMISTMSGELENGLSTYHWFKVCRKLSSNNELKNFWQQWIYGSGCPKFVLTFKFSRKKLVVEVTIKQENMSKHSSATKKFTGPFIVRVHEPKGIAYSHQIFIDEMEKVCEIPYHTKYKRAGQKLKKLQKLGYMSGAPDNAEEGEDDYGAEFQQAAPEKDSKSKPDLDEFDRRSLDWIRWDPDLDWLCIKVHDQLRSMWIEQLARDNDVVAHHEAIIRLGSLPSDISTTALMRVLMDERYFYRLRMEAAFSLAKIGIDPADGSGLTKMIAYFVDKYCYPKALNSAMIIPRPNDFRNLQNYFVKKALSAAIIAYRDAENRIPLQNKLIILDLLRFNDNSQNEFSDAYYIAVLINTLCHSTVPQKAQTQLPKIRDSSASYEGVVEMFDFVGGGSSDMNADDDMEFGSEQEKNLFWNAHSEVERYLALDRLIASHHNVVTRVCIEAIFKWTLAGLLPMNLPFFLNYSSFGNFYTVRLMAIDALIILDSLQTNDILCYLLKIVELDPDIRVAVYTAKEMYNLVALTKSLSPMETRGPDGKRLKQAWGTLKARISQNTEFGANAWALLRSKTIDPRKRFYLLRLCELLYKPLMQTFTPKKLVIKMPSLNTSEMSDFYAEPKAIAKPQRSSAAKSAPKQPTFTEPFPAIDPQFLATGRHVIINLRNHTSSGAFQLPVEETIAPNYFAVIKRPMDISTCSKKLESGAYRNNLSLLFNDVALIFENCYSYNADDCPVVISARRLERYFNTEIMPRALVHELGILTTAIDIVDDPIPVPPSEPVSVPAKVYVNLSPPRTIVIPRAALLPPKPPVPALSSPKPTSPPLAKGATPQSSEPKLLPALSVSKSNQSSVESKPVVPTMGSKPVVPVPASKPSVPAETKTTITLPMKKAVPAPVGTKPIAAPPGTRPIPAPPGTRPVPAPPGTRQIPAPSGTKPIPAPPGTKPIPPASGTRTTTPLGVPSSVSTQLGSKPAPAAPKLSPPIISKVSSTPDKPALPRPILKLKAEEPTPVSSPQQSLPSNQKRKMSSGSPNVPPPNDNSQPLRLSSEDYKKCKKIIRRLLENPLSHWFHLPVDPIALGIPHYTQVIKEPMDFQTLKTKLSAGEFLTIRAFKSTAALIFKNAIAFNDATTQVHQDSLVMLQALKQEWKQAFGDSKVEPVRPEVKSAPALGERDNGLSSGYVGPKGDPLPKKMKLKHDSFEVEKPAAPPVPASPAPVSVAPQLPAQKMAVTSASGKKCLKILRKLQTDRHGQIFLEPVDPVKLNIPTYFTVIKKPMDLRTISRKLESGTYRDHKDFRSDVELMLNNCFTFNVPGDWVFLQGKGLEAVFLAEWKQVNWDNLNAAKPPRQIIEEALAKLRKHPDALIFMEPVDPAVLPDYYQKIRNPIDFQTMGQKLDRGEYVALDEFEKDFKLLIANCFTYNPKKSFGHNAGLNVEKYFKQIWRR</sequence>
<dbReference type="Gene3D" id="2.60.40.1730">
    <property type="entry name" value="tricorn interacting facor f3 domain"/>
    <property type="match status" value="1"/>
</dbReference>
<evidence type="ECO:0000256" key="2">
    <source>
        <dbReference type="ARBA" id="ARBA00010937"/>
    </source>
</evidence>
<dbReference type="PANTHER" id="PTHR15137:SF9">
    <property type="entry name" value="TRANSCRIPTION INITIATION FACTOR TFIID SUBUNIT 2"/>
    <property type="match status" value="1"/>
</dbReference>
<feature type="region of interest" description="Disordered" evidence="9">
    <location>
        <begin position="386"/>
        <end position="437"/>
    </location>
</feature>
<dbReference type="OrthoDB" id="308861at2759"/>
<evidence type="ECO:0000256" key="5">
    <source>
        <dbReference type="ARBA" id="ARBA00023117"/>
    </source>
</evidence>
<evidence type="ECO:0000256" key="1">
    <source>
        <dbReference type="ARBA" id="ARBA00004123"/>
    </source>
</evidence>
<dbReference type="GO" id="GO:0008270">
    <property type="term" value="F:zinc ion binding"/>
    <property type="evidence" value="ECO:0007669"/>
    <property type="project" value="InterPro"/>
</dbReference>
<dbReference type="Proteomes" id="UP000320333">
    <property type="component" value="Unassembled WGS sequence"/>
</dbReference>
<dbReference type="InterPro" id="IPR057991">
    <property type="entry name" value="TPR_TAF2_C"/>
</dbReference>
<evidence type="ECO:0000256" key="6">
    <source>
        <dbReference type="ARBA" id="ARBA00023163"/>
    </source>
</evidence>
<dbReference type="Gene3D" id="1.10.390.10">
    <property type="entry name" value="Neutral Protease Domain 2"/>
    <property type="match status" value="1"/>
</dbReference>
<proteinExistence type="inferred from homology"/>
<dbReference type="InterPro" id="IPR037813">
    <property type="entry name" value="TAF2"/>
</dbReference>
<feature type="region of interest" description="Disordered" evidence="9">
    <location>
        <begin position="1822"/>
        <end position="1850"/>
    </location>
</feature>
<dbReference type="SUPFAM" id="SSF63737">
    <property type="entry name" value="Leukotriene A4 hydrolase N-terminal domain"/>
    <property type="match status" value="1"/>
</dbReference>
<feature type="domain" description="Bromo" evidence="10">
    <location>
        <begin position="2018"/>
        <end position="2088"/>
    </location>
</feature>
<dbReference type="PROSITE" id="PS50014">
    <property type="entry name" value="BROMODOMAIN_2"/>
    <property type="match status" value="4"/>
</dbReference>
<feature type="compositionally biased region" description="Pro residues" evidence="9">
    <location>
        <begin position="1598"/>
        <end position="1609"/>
    </location>
</feature>
<keyword evidence="4" id="KW-0805">Transcription regulation</keyword>
<dbReference type="PRINTS" id="PR00503">
    <property type="entry name" value="BROMODOMAIN"/>
</dbReference>
<organism evidence="11 12">
    <name type="scientific">Chytriomyces confervae</name>
    <dbReference type="NCBI Taxonomy" id="246404"/>
    <lineage>
        <taxon>Eukaryota</taxon>
        <taxon>Fungi</taxon>
        <taxon>Fungi incertae sedis</taxon>
        <taxon>Chytridiomycota</taxon>
        <taxon>Chytridiomycota incertae sedis</taxon>
        <taxon>Chytridiomycetes</taxon>
        <taxon>Chytridiales</taxon>
        <taxon>Chytriomycetaceae</taxon>
        <taxon>Chytriomyces</taxon>
    </lineage>
</organism>
<evidence type="ECO:0000256" key="9">
    <source>
        <dbReference type="SAM" id="MobiDB-lite"/>
    </source>
</evidence>
<name>A0A507FCI2_9FUNG</name>
<feature type="domain" description="Bromo" evidence="10">
    <location>
        <begin position="1327"/>
        <end position="1398"/>
    </location>
</feature>
<comment type="subcellular location">
    <subcellularLocation>
        <location evidence="1">Nucleus</location>
    </subcellularLocation>
</comment>
<feature type="compositionally biased region" description="Low complexity" evidence="9">
    <location>
        <begin position="1504"/>
        <end position="1516"/>
    </location>
</feature>
<evidence type="ECO:0000256" key="3">
    <source>
        <dbReference type="ARBA" id="ARBA00017363"/>
    </source>
</evidence>
<feature type="domain" description="Bromo" evidence="10">
    <location>
        <begin position="1722"/>
        <end position="1794"/>
    </location>
</feature>
<protein>
    <recommendedName>
        <fullName evidence="3">Transcription initiation factor TFIID subunit 2</fullName>
    </recommendedName>
</protein>
<evidence type="ECO:0000313" key="12">
    <source>
        <dbReference type="Proteomes" id="UP000320333"/>
    </source>
</evidence>
<evidence type="ECO:0000256" key="8">
    <source>
        <dbReference type="PROSITE-ProRule" id="PRU00035"/>
    </source>
</evidence>
<feature type="compositionally biased region" description="Polar residues" evidence="9">
    <location>
        <begin position="276"/>
        <end position="289"/>
    </location>
</feature>
<dbReference type="InterPro" id="IPR014782">
    <property type="entry name" value="Peptidase_M1_dom"/>
</dbReference>
<feature type="compositionally biased region" description="Low complexity" evidence="9">
    <location>
        <begin position="387"/>
        <end position="396"/>
    </location>
</feature>
<dbReference type="SUPFAM" id="SSF47370">
    <property type="entry name" value="Bromodomain"/>
    <property type="match status" value="4"/>
</dbReference>
<keyword evidence="6" id="KW-0804">Transcription</keyword>
<keyword evidence="7" id="KW-0539">Nucleus</keyword>
<evidence type="ECO:0000256" key="7">
    <source>
        <dbReference type="ARBA" id="ARBA00023242"/>
    </source>
</evidence>
<dbReference type="Gene3D" id="1.20.920.10">
    <property type="entry name" value="Bromodomain-like"/>
    <property type="match status" value="4"/>
</dbReference>
<feature type="region of interest" description="Disordered" evidence="9">
    <location>
        <begin position="1471"/>
        <end position="1541"/>
    </location>
</feature>
<feature type="region of interest" description="Disordered" evidence="9">
    <location>
        <begin position="270"/>
        <end position="317"/>
    </location>
</feature>
<dbReference type="GO" id="GO:0000976">
    <property type="term" value="F:transcription cis-regulatory region binding"/>
    <property type="evidence" value="ECO:0007669"/>
    <property type="project" value="TreeGrafter"/>
</dbReference>